<dbReference type="EMBL" id="CAAHFH010000001">
    <property type="protein sequence ID" value="VGO17984.1"/>
    <property type="molecule type" value="Genomic_DNA"/>
</dbReference>
<gene>
    <name evidence="1" type="ORF">SCARR_00034</name>
</gene>
<protein>
    <submittedName>
        <fullName evidence="1">Uncharacterized protein</fullName>
    </submittedName>
</protein>
<keyword evidence="2" id="KW-1185">Reference proteome</keyword>
<sequence length="122" mass="14511">MLHIQLKERSGMPSKYKVMAFHRSTGLWDRHKQISLSAVLGFREASLEKEITDWQESYNAQFRKSPYEFDWDAFNQQGRELAGHIQFYAPEDVEIHYVESDDRDFFNPEDCETFSTRPARKD</sequence>
<organism evidence="1 2">
    <name type="scientific">Pontiella sulfatireligans</name>
    <dbReference type="NCBI Taxonomy" id="2750658"/>
    <lineage>
        <taxon>Bacteria</taxon>
        <taxon>Pseudomonadati</taxon>
        <taxon>Kiritimatiellota</taxon>
        <taxon>Kiritimatiellia</taxon>
        <taxon>Kiritimatiellales</taxon>
        <taxon>Pontiellaceae</taxon>
        <taxon>Pontiella</taxon>
    </lineage>
</organism>
<dbReference type="Proteomes" id="UP000346198">
    <property type="component" value="Unassembled WGS sequence"/>
</dbReference>
<reference evidence="1 2" key="1">
    <citation type="submission" date="2019-04" db="EMBL/GenBank/DDBJ databases">
        <authorList>
            <person name="Van Vliet M D."/>
        </authorList>
    </citation>
    <scope>NUCLEOTIDE SEQUENCE [LARGE SCALE GENOMIC DNA]</scope>
    <source>
        <strain evidence="1 2">F21</strain>
    </source>
</reference>
<proteinExistence type="predicted"/>
<accession>A0A6C2UF35</accession>
<dbReference type="AlphaFoldDB" id="A0A6C2UF35"/>
<evidence type="ECO:0000313" key="2">
    <source>
        <dbReference type="Proteomes" id="UP000346198"/>
    </source>
</evidence>
<evidence type="ECO:0000313" key="1">
    <source>
        <dbReference type="EMBL" id="VGO17984.1"/>
    </source>
</evidence>
<name>A0A6C2UF35_9BACT</name>